<dbReference type="InterPro" id="IPR015422">
    <property type="entry name" value="PyrdxlP-dep_Trfase_small"/>
</dbReference>
<feature type="domain" description="Serine hydroxymethyltransferase-like" evidence="3">
    <location>
        <begin position="16"/>
        <end position="375"/>
    </location>
</feature>
<evidence type="ECO:0000256" key="1">
    <source>
        <dbReference type="ARBA" id="ARBA00001933"/>
    </source>
</evidence>
<evidence type="ECO:0000256" key="2">
    <source>
        <dbReference type="ARBA" id="ARBA00022898"/>
    </source>
</evidence>
<dbReference type="GO" id="GO:0030170">
    <property type="term" value="F:pyridoxal phosphate binding"/>
    <property type="evidence" value="ECO:0007669"/>
    <property type="project" value="TreeGrafter"/>
</dbReference>
<evidence type="ECO:0000259" key="3">
    <source>
        <dbReference type="Pfam" id="PF00464"/>
    </source>
</evidence>
<name>A0A329VCG7_9GAMM</name>
<dbReference type="GO" id="GO:0004372">
    <property type="term" value="F:glycine hydroxymethyltransferase activity"/>
    <property type="evidence" value="ECO:0007669"/>
    <property type="project" value="TreeGrafter"/>
</dbReference>
<sequence length="423" mass="47033">MTSANRIIGKILAINDRSTSTISLVPSENILSPLARVPYLLDIQARYHLDDLRLFGERCFPSGIDVEEIENDILIPTLSTLSKGQYISVRPISGLNAMTIGISALTSPGDTVLSIPMSYGGHASTSHVIKCLGLKYVALEFSDVDRLDLEKLENCLKELKPRLIYIDQSTFLVPLDPLPIREIVDRVSPGTMIFFDTSHINGLILGESLANPLERGADVFGGSTHKTLPGPQKGFLATNQEMLFKKIQLNADHLVSHHHSASVLSLAVTIDEFIHCGGREYCQQLVINSKELYENLQCEVFNVQRPICNMSPCHQIWFQGKHISDSIIFENLSKVGIKINRVKAFPGNFGGGFRVSVAEFTRLGGNKEDIEQLSSILKRAAINNSCFDIEDCLNKVRCLKLQISKPKYCYEIPPYLYSRLGLL</sequence>
<dbReference type="Proteomes" id="UP000250870">
    <property type="component" value="Unassembled WGS sequence"/>
</dbReference>
<dbReference type="AlphaFoldDB" id="A0A329VCG7"/>
<dbReference type="InterPro" id="IPR039429">
    <property type="entry name" value="SHMT-like_dom"/>
</dbReference>
<organism evidence="4 5">
    <name type="scientific">Photorhabdus laumondii subsp. clarkei</name>
    <dbReference type="NCBI Taxonomy" id="2029685"/>
    <lineage>
        <taxon>Bacteria</taxon>
        <taxon>Pseudomonadati</taxon>
        <taxon>Pseudomonadota</taxon>
        <taxon>Gammaproteobacteria</taxon>
        <taxon>Enterobacterales</taxon>
        <taxon>Morganellaceae</taxon>
        <taxon>Photorhabdus</taxon>
    </lineage>
</organism>
<dbReference type="InterPro" id="IPR015424">
    <property type="entry name" value="PyrdxlP-dep_Trfase"/>
</dbReference>
<dbReference type="PANTHER" id="PTHR11680">
    <property type="entry name" value="SERINE HYDROXYMETHYLTRANSFERASE"/>
    <property type="match status" value="1"/>
</dbReference>
<dbReference type="InterPro" id="IPR049943">
    <property type="entry name" value="Ser_HO-MeTrfase-like"/>
</dbReference>
<evidence type="ECO:0000313" key="5">
    <source>
        <dbReference type="Proteomes" id="UP000250870"/>
    </source>
</evidence>
<dbReference type="PANTHER" id="PTHR11680:SF35">
    <property type="entry name" value="SERINE HYDROXYMETHYLTRANSFERASE 1"/>
    <property type="match status" value="1"/>
</dbReference>
<comment type="cofactor">
    <cofactor evidence="1">
        <name>pyridoxal 5'-phosphate</name>
        <dbReference type="ChEBI" id="CHEBI:597326"/>
    </cofactor>
</comment>
<dbReference type="EMBL" id="NSCI01000031">
    <property type="protein sequence ID" value="RAW86105.1"/>
    <property type="molecule type" value="Genomic_DNA"/>
</dbReference>
<dbReference type="InterPro" id="IPR015421">
    <property type="entry name" value="PyrdxlP-dep_Trfase_major"/>
</dbReference>
<dbReference type="Gene3D" id="3.40.640.10">
    <property type="entry name" value="Type I PLP-dependent aspartate aminotransferase-like (Major domain)"/>
    <property type="match status" value="1"/>
</dbReference>
<accession>A0A329VCG7</accession>
<keyword evidence="2" id="KW-0663">Pyridoxal phosphate</keyword>
<dbReference type="Pfam" id="PF00464">
    <property type="entry name" value="SHMT"/>
    <property type="match status" value="1"/>
</dbReference>
<dbReference type="SUPFAM" id="SSF53383">
    <property type="entry name" value="PLP-dependent transferases"/>
    <property type="match status" value="1"/>
</dbReference>
<dbReference type="GO" id="GO:0005737">
    <property type="term" value="C:cytoplasm"/>
    <property type="evidence" value="ECO:0007669"/>
    <property type="project" value="TreeGrafter"/>
</dbReference>
<protein>
    <recommendedName>
        <fullName evidence="3">Serine hydroxymethyltransferase-like domain-containing protein</fullName>
    </recommendedName>
</protein>
<comment type="caution">
    <text evidence="4">The sequence shown here is derived from an EMBL/GenBank/DDBJ whole genome shotgun (WGS) entry which is preliminary data.</text>
</comment>
<gene>
    <name evidence="4" type="ORF">CKY01_18310</name>
</gene>
<dbReference type="Gene3D" id="3.90.1150.10">
    <property type="entry name" value="Aspartate Aminotransferase, domain 1"/>
    <property type="match status" value="1"/>
</dbReference>
<evidence type="ECO:0000313" key="4">
    <source>
        <dbReference type="EMBL" id="RAW86105.1"/>
    </source>
</evidence>
<dbReference type="GO" id="GO:0019264">
    <property type="term" value="P:glycine biosynthetic process from serine"/>
    <property type="evidence" value="ECO:0007669"/>
    <property type="project" value="TreeGrafter"/>
</dbReference>
<reference evidence="4 5" key="1">
    <citation type="journal article" date="2018" name="Int. J. Syst. Evol. Microbiol.">
        <title>Whole-genome-based revisit of Photorhabdus phylogeny: proposal for the elevation of most Photorhabdus subspecies to the species level and description of one novel species Photorhabdus bodei sp. nov., and one novel subspecies Photorhabdus laumondii subsp. clarkei subsp. nov.</title>
        <authorList>
            <person name="Machado R.A.R."/>
            <person name="Wuthrich D."/>
            <person name="Kuhnert P."/>
            <person name="Arce C.C.M."/>
            <person name="Thonen L."/>
            <person name="Ruiz C."/>
            <person name="Zhang X."/>
            <person name="Robert C.A.M."/>
            <person name="Karimi J."/>
            <person name="Kamali S."/>
            <person name="Ma J."/>
            <person name="Bruggmann R."/>
            <person name="Erb M."/>
        </authorList>
    </citation>
    <scope>NUCLEOTIDE SEQUENCE [LARGE SCALE GENOMIC DNA]</scope>
    <source>
        <strain evidence="4 5">BOJ-47</strain>
    </source>
</reference>
<dbReference type="RefSeq" id="WP_113026701.1">
    <property type="nucleotide sequence ID" value="NZ_CAWNWQ010000031.1"/>
</dbReference>
<proteinExistence type="predicted"/>
<dbReference type="GO" id="GO:0046653">
    <property type="term" value="P:tetrahydrofolate metabolic process"/>
    <property type="evidence" value="ECO:0007669"/>
    <property type="project" value="TreeGrafter"/>
</dbReference>